<dbReference type="Gene3D" id="1.10.940.10">
    <property type="entry name" value="NusB-like"/>
    <property type="match status" value="1"/>
</dbReference>
<dbReference type="GO" id="GO:0031564">
    <property type="term" value="P:transcription antitermination"/>
    <property type="evidence" value="ECO:0007669"/>
    <property type="project" value="UniProtKB-KW"/>
</dbReference>
<name>A0A2H0TWF5_9BACT</name>
<comment type="function">
    <text evidence="6">Involved in transcription antitermination. Required for transcription of ribosomal RNA (rRNA) genes. Binds specifically to the boxA antiterminator sequence of the ribosomal RNA (rrn) operons.</text>
</comment>
<keyword evidence="3 6" id="KW-0694">RNA-binding</keyword>
<protein>
    <recommendedName>
        <fullName evidence="6">Transcription antitermination protein NusB</fullName>
    </recommendedName>
    <alternativeName>
        <fullName evidence="6">Antitermination factor NusB</fullName>
    </alternativeName>
</protein>
<accession>A0A2H0TWF5</accession>
<dbReference type="PANTHER" id="PTHR11078:SF3">
    <property type="entry name" value="ANTITERMINATION NUSB DOMAIN-CONTAINING PROTEIN"/>
    <property type="match status" value="1"/>
</dbReference>
<dbReference type="GO" id="GO:0005829">
    <property type="term" value="C:cytosol"/>
    <property type="evidence" value="ECO:0007669"/>
    <property type="project" value="TreeGrafter"/>
</dbReference>
<dbReference type="InterPro" id="IPR011605">
    <property type="entry name" value="NusB_fam"/>
</dbReference>
<comment type="similarity">
    <text evidence="1 6">Belongs to the NusB family.</text>
</comment>
<keyword evidence="5 6" id="KW-0804">Transcription</keyword>
<evidence type="ECO:0000256" key="5">
    <source>
        <dbReference type="ARBA" id="ARBA00023163"/>
    </source>
</evidence>
<feature type="domain" description="NusB/RsmB/TIM44" evidence="7">
    <location>
        <begin position="7"/>
        <end position="135"/>
    </location>
</feature>
<dbReference type="AlphaFoldDB" id="A0A2H0TWF5"/>
<evidence type="ECO:0000256" key="2">
    <source>
        <dbReference type="ARBA" id="ARBA00022814"/>
    </source>
</evidence>
<dbReference type="PANTHER" id="PTHR11078">
    <property type="entry name" value="N UTILIZATION SUBSTANCE PROTEIN B-RELATED"/>
    <property type="match status" value="1"/>
</dbReference>
<keyword evidence="2 6" id="KW-0889">Transcription antitermination</keyword>
<sequence length="144" mass="16268">MSHRHLARSIVMQVLYQWDFKGKPTAGIPAIVDQQIEEFGVGLEKEIEFVKNTVDGVLVHLDDIDKKIEAHAPKWSLEQMAIVDRNILRIGVYELYFNTDIPAKVAINEAIEIAKSYGGQSSGKFVNGILGAMYKEVEEEQHKQ</sequence>
<dbReference type="HAMAP" id="MF_00073">
    <property type="entry name" value="NusB"/>
    <property type="match status" value="1"/>
</dbReference>
<keyword evidence="4 6" id="KW-0805">Transcription regulation</keyword>
<dbReference type="EMBL" id="PFBY01000022">
    <property type="protein sequence ID" value="PIR76500.1"/>
    <property type="molecule type" value="Genomic_DNA"/>
</dbReference>
<reference evidence="9" key="1">
    <citation type="submission" date="2017-09" db="EMBL/GenBank/DDBJ databases">
        <title>Depth-based differentiation of microbial function through sediment-hosted aquifers and enrichment of novel symbionts in the deep terrestrial subsurface.</title>
        <authorList>
            <person name="Probst A.J."/>
            <person name="Ladd B."/>
            <person name="Jarett J.K."/>
            <person name="Geller-Mcgrath D.E."/>
            <person name="Sieber C.M.K."/>
            <person name="Emerson J.B."/>
            <person name="Anantharaman K."/>
            <person name="Thomas B.C."/>
            <person name="Malmstrom R."/>
            <person name="Stieglmeier M."/>
            <person name="Klingl A."/>
            <person name="Woyke T."/>
            <person name="Ryan C.M."/>
            <person name="Banfield J.F."/>
        </authorList>
    </citation>
    <scope>NUCLEOTIDE SEQUENCE [LARGE SCALE GENOMIC DNA]</scope>
</reference>
<dbReference type="GO" id="GO:0006353">
    <property type="term" value="P:DNA-templated transcription termination"/>
    <property type="evidence" value="ECO:0007669"/>
    <property type="project" value="UniProtKB-UniRule"/>
</dbReference>
<dbReference type="NCBIfam" id="TIGR01951">
    <property type="entry name" value="nusB"/>
    <property type="match status" value="1"/>
</dbReference>
<evidence type="ECO:0000256" key="4">
    <source>
        <dbReference type="ARBA" id="ARBA00023015"/>
    </source>
</evidence>
<evidence type="ECO:0000313" key="9">
    <source>
        <dbReference type="Proteomes" id="UP000231530"/>
    </source>
</evidence>
<proteinExistence type="inferred from homology"/>
<evidence type="ECO:0000313" key="8">
    <source>
        <dbReference type="EMBL" id="PIR76500.1"/>
    </source>
</evidence>
<dbReference type="InterPro" id="IPR006027">
    <property type="entry name" value="NusB_RsmB_TIM44"/>
</dbReference>
<dbReference type="SUPFAM" id="SSF48013">
    <property type="entry name" value="NusB-like"/>
    <property type="match status" value="1"/>
</dbReference>
<gene>
    <name evidence="6 8" type="primary">nusB</name>
    <name evidence="8" type="ORF">COU32_01780</name>
</gene>
<evidence type="ECO:0000256" key="6">
    <source>
        <dbReference type="HAMAP-Rule" id="MF_00073"/>
    </source>
</evidence>
<dbReference type="CDD" id="cd00619">
    <property type="entry name" value="Terminator_NusB"/>
    <property type="match status" value="1"/>
</dbReference>
<comment type="caution">
    <text evidence="8">The sequence shown here is derived from an EMBL/GenBank/DDBJ whole genome shotgun (WGS) entry which is preliminary data.</text>
</comment>
<dbReference type="GO" id="GO:0003723">
    <property type="term" value="F:RNA binding"/>
    <property type="evidence" value="ECO:0007669"/>
    <property type="project" value="UniProtKB-UniRule"/>
</dbReference>
<dbReference type="Proteomes" id="UP000231530">
    <property type="component" value="Unassembled WGS sequence"/>
</dbReference>
<organism evidence="8 9">
    <name type="scientific">Candidatus Magasanikbacteria bacterium CG10_big_fil_rev_8_21_14_0_10_42_10</name>
    <dbReference type="NCBI Taxonomy" id="1974649"/>
    <lineage>
        <taxon>Bacteria</taxon>
        <taxon>Candidatus Magasanikiibacteriota</taxon>
    </lineage>
</organism>
<dbReference type="Pfam" id="PF01029">
    <property type="entry name" value="NusB"/>
    <property type="match status" value="1"/>
</dbReference>
<evidence type="ECO:0000256" key="1">
    <source>
        <dbReference type="ARBA" id="ARBA00005952"/>
    </source>
</evidence>
<dbReference type="InterPro" id="IPR035926">
    <property type="entry name" value="NusB-like_sf"/>
</dbReference>
<evidence type="ECO:0000256" key="3">
    <source>
        <dbReference type="ARBA" id="ARBA00022884"/>
    </source>
</evidence>
<evidence type="ECO:0000259" key="7">
    <source>
        <dbReference type="Pfam" id="PF01029"/>
    </source>
</evidence>